<protein>
    <submittedName>
        <fullName evidence="1">Uncharacterized protein</fullName>
    </submittedName>
</protein>
<dbReference type="HOGENOM" id="CLU_2623608_0_0_1"/>
<name>A0A0C2ESB5_9PEZI</name>
<dbReference type="RefSeq" id="XP_040617254.1">
    <property type="nucleotide sequence ID" value="XM_040767143.1"/>
</dbReference>
<keyword evidence="2" id="KW-1185">Reference proteome</keyword>
<sequence length="78" mass="8046">MHLTPMGGGGQGVGIHCRACGLLSGLVAALGNVRRDAGPGLPTNFGDDSSVEWASINRASITGTNINLVTGDWRLTRQ</sequence>
<dbReference type="EMBL" id="AWTV01000009">
    <property type="protein sequence ID" value="KIH89244.1"/>
    <property type="molecule type" value="Genomic_DNA"/>
</dbReference>
<accession>A0A0C2ESB5</accession>
<proteinExistence type="predicted"/>
<dbReference type="Proteomes" id="UP000031575">
    <property type="component" value="Unassembled WGS sequence"/>
</dbReference>
<comment type="caution">
    <text evidence="1">The sequence shown here is derived from an EMBL/GenBank/DDBJ whole genome shotgun (WGS) entry which is preliminary data.</text>
</comment>
<evidence type="ECO:0000313" key="2">
    <source>
        <dbReference type="Proteomes" id="UP000031575"/>
    </source>
</evidence>
<organism evidence="1 2">
    <name type="scientific">Sporothrix brasiliensis 5110</name>
    <dbReference type="NCBI Taxonomy" id="1398154"/>
    <lineage>
        <taxon>Eukaryota</taxon>
        <taxon>Fungi</taxon>
        <taxon>Dikarya</taxon>
        <taxon>Ascomycota</taxon>
        <taxon>Pezizomycotina</taxon>
        <taxon>Sordariomycetes</taxon>
        <taxon>Sordariomycetidae</taxon>
        <taxon>Ophiostomatales</taxon>
        <taxon>Ophiostomataceae</taxon>
        <taxon>Sporothrix</taxon>
    </lineage>
</organism>
<evidence type="ECO:0000313" key="1">
    <source>
        <dbReference type="EMBL" id="KIH89244.1"/>
    </source>
</evidence>
<dbReference type="AlphaFoldDB" id="A0A0C2ESB5"/>
<dbReference type="VEuPathDB" id="FungiDB:SPBR_09017"/>
<gene>
    <name evidence="1" type="ORF">SPBR_09017</name>
</gene>
<reference evidence="1 2" key="1">
    <citation type="journal article" date="2014" name="BMC Genomics">
        <title>Comparative genomics of the major fungal agents of human and animal Sporotrichosis: Sporothrix schenckii and Sporothrix brasiliensis.</title>
        <authorList>
            <person name="Teixeira M.M."/>
            <person name="de Almeida L.G."/>
            <person name="Kubitschek-Barreira P."/>
            <person name="Alves F.L."/>
            <person name="Kioshima E.S."/>
            <person name="Abadio A.K."/>
            <person name="Fernandes L."/>
            <person name="Derengowski L.S."/>
            <person name="Ferreira K.S."/>
            <person name="Souza R.C."/>
            <person name="Ruiz J.C."/>
            <person name="de Andrade N.C."/>
            <person name="Paes H.C."/>
            <person name="Nicola A.M."/>
            <person name="Albuquerque P."/>
            <person name="Gerber A.L."/>
            <person name="Martins V.P."/>
            <person name="Peconick L.D."/>
            <person name="Neto A.V."/>
            <person name="Chaucanez C.B."/>
            <person name="Silva P.A."/>
            <person name="Cunha O.L."/>
            <person name="de Oliveira F.F."/>
            <person name="dos Santos T.C."/>
            <person name="Barros A.L."/>
            <person name="Soares M.A."/>
            <person name="de Oliveira L.M."/>
            <person name="Marini M.M."/>
            <person name="Villalobos-Duno H."/>
            <person name="Cunha M.M."/>
            <person name="de Hoog S."/>
            <person name="da Silveira J.F."/>
            <person name="Henrissat B."/>
            <person name="Nino-Vega G.A."/>
            <person name="Cisalpino P.S."/>
            <person name="Mora-Montes H.M."/>
            <person name="Almeida S.R."/>
            <person name="Stajich J.E."/>
            <person name="Lopes-Bezerra L.M."/>
            <person name="Vasconcelos A.T."/>
            <person name="Felipe M.S."/>
        </authorList>
    </citation>
    <scope>NUCLEOTIDE SEQUENCE [LARGE SCALE GENOMIC DNA]</scope>
    <source>
        <strain evidence="1 2">5110</strain>
    </source>
</reference>
<dbReference type="GeneID" id="63682064"/>